<sequence length="145" mass="16604">MYTIKEIAAPDTFSVRHPVLRSGKPVDSCHFDGDNLPTTHHYGIFGYGKLVGVASFFKNRQVLFPETNQVQLRGMAILKEFQGKGLGEMLLKYCEQLFQDEENCLLWFNARSHAVGFYEKLGYQVKGDSFEIKDIGTHFIMYKNV</sequence>
<dbReference type="AlphaFoldDB" id="A0A4Q9Z046"/>
<dbReference type="GO" id="GO:0016747">
    <property type="term" value="F:acyltransferase activity, transferring groups other than amino-acyl groups"/>
    <property type="evidence" value="ECO:0007669"/>
    <property type="project" value="InterPro"/>
</dbReference>
<dbReference type="RefSeq" id="WP_131475812.1">
    <property type="nucleotide sequence ID" value="NZ_SJPE01000006.1"/>
</dbReference>
<dbReference type="Proteomes" id="UP000293300">
    <property type="component" value="Unassembled WGS sequence"/>
</dbReference>
<proteinExistence type="predicted"/>
<evidence type="ECO:0000313" key="2">
    <source>
        <dbReference type="EMBL" id="TBX69540.1"/>
    </source>
</evidence>
<keyword evidence="3" id="KW-1185">Reference proteome</keyword>
<dbReference type="Pfam" id="PF00583">
    <property type="entry name" value="Acetyltransf_1"/>
    <property type="match status" value="1"/>
</dbReference>
<keyword evidence="2" id="KW-0808">Transferase</keyword>
<dbReference type="Gene3D" id="3.40.630.30">
    <property type="match status" value="1"/>
</dbReference>
<dbReference type="EMBL" id="SJPE01000006">
    <property type="protein sequence ID" value="TBX69540.1"/>
    <property type="molecule type" value="Genomic_DNA"/>
</dbReference>
<dbReference type="PROSITE" id="PS51186">
    <property type="entry name" value="GNAT"/>
    <property type="match status" value="1"/>
</dbReference>
<accession>A0A4Q9Z046</accession>
<organism evidence="2 3">
    <name type="scientific">Flavobacterium silvisoli</name>
    <dbReference type="NCBI Taxonomy" id="2529433"/>
    <lineage>
        <taxon>Bacteria</taxon>
        <taxon>Pseudomonadati</taxon>
        <taxon>Bacteroidota</taxon>
        <taxon>Flavobacteriia</taxon>
        <taxon>Flavobacteriales</taxon>
        <taxon>Flavobacteriaceae</taxon>
        <taxon>Flavobacterium</taxon>
    </lineage>
</organism>
<feature type="domain" description="N-acetyltransferase" evidence="1">
    <location>
        <begin position="1"/>
        <end position="145"/>
    </location>
</feature>
<dbReference type="OrthoDB" id="2352823at2"/>
<dbReference type="InterPro" id="IPR016181">
    <property type="entry name" value="Acyl_CoA_acyltransferase"/>
</dbReference>
<evidence type="ECO:0000313" key="3">
    <source>
        <dbReference type="Proteomes" id="UP000293300"/>
    </source>
</evidence>
<reference evidence="2 3" key="1">
    <citation type="submission" date="2019-02" db="EMBL/GenBank/DDBJ databases">
        <title>Flavobacterium sp. RD-2-33 isolated from forest soil.</title>
        <authorList>
            <person name="Chaudhary D.K."/>
        </authorList>
    </citation>
    <scope>NUCLEOTIDE SEQUENCE [LARGE SCALE GENOMIC DNA]</scope>
    <source>
        <strain evidence="2 3">RD-2-33</strain>
    </source>
</reference>
<evidence type="ECO:0000259" key="1">
    <source>
        <dbReference type="PROSITE" id="PS51186"/>
    </source>
</evidence>
<dbReference type="SUPFAM" id="SSF55729">
    <property type="entry name" value="Acyl-CoA N-acyltransferases (Nat)"/>
    <property type="match status" value="1"/>
</dbReference>
<gene>
    <name evidence="2" type="ORF">EZL74_06580</name>
</gene>
<comment type="caution">
    <text evidence="2">The sequence shown here is derived from an EMBL/GenBank/DDBJ whole genome shotgun (WGS) entry which is preliminary data.</text>
</comment>
<dbReference type="CDD" id="cd04301">
    <property type="entry name" value="NAT_SF"/>
    <property type="match status" value="1"/>
</dbReference>
<protein>
    <submittedName>
        <fullName evidence="2">N-acetyltransferase</fullName>
    </submittedName>
</protein>
<dbReference type="InterPro" id="IPR000182">
    <property type="entry name" value="GNAT_dom"/>
</dbReference>
<name>A0A4Q9Z046_9FLAO</name>